<protein>
    <submittedName>
        <fullName evidence="1">Dimethylargininase</fullName>
        <ecNumber evidence="1">3.5.3.18</ecNumber>
    </submittedName>
</protein>
<dbReference type="EMBL" id="JBHSDK010000002">
    <property type="protein sequence ID" value="MFC4334127.1"/>
    <property type="molecule type" value="Genomic_DNA"/>
</dbReference>
<sequence length="279" mass="30732">MQTYARNSAGRGDSRTFLMCRPSHYAVEYAINPWMDTSQPVDAALAASQWETLKDAYLAHGHEVVELEPQPGLPDMVFSANGAFSVDGRVYGARFRYPERSDEAASHADWYADRPDDWAFHAPRFVNEGEGDFTYVEGPGLILAGWGFRTDPAAHAEAGEVLRRPVVSLRLVDDRYYHLDTALAVLDDRRICYLPEAFSADSQVMLRNLFPDAVIATEEDGAAFGLNFVSDGENVFINAEAEALGEKLAAEGFTVVPIDLSELKKGGGSVKCCTAELRR</sequence>
<keyword evidence="2" id="KW-1185">Reference proteome</keyword>
<name>A0ABV8TUK0_9ACTN</name>
<comment type="caution">
    <text evidence="1">The sequence shown here is derived from an EMBL/GenBank/DDBJ whole genome shotgun (WGS) entry which is preliminary data.</text>
</comment>
<dbReference type="GO" id="GO:0016403">
    <property type="term" value="F:dimethylargininase activity"/>
    <property type="evidence" value="ECO:0007669"/>
    <property type="project" value="UniProtKB-EC"/>
</dbReference>
<reference evidence="2" key="1">
    <citation type="journal article" date="2019" name="Int. J. Syst. Evol. Microbiol.">
        <title>The Global Catalogue of Microorganisms (GCM) 10K type strain sequencing project: providing services to taxonomists for standard genome sequencing and annotation.</title>
        <authorList>
            <consortium name="The Broad Institute Genomics Platform"/>
            <consortium name="The Broad Institute Genome Sequencing Center for Infectious Disease"/>
            <person name="Wu L."/>
            <person name="Ma J."/>
        </authorList>
    </citation>
    <scope>NUCLEOTIDE SEQUENCE [LARGE SCALE GENOMIC DNA]</scope>
    <source>
        <strain evidence="2">IBRC-M 10908</strain>
    </source>
</reference>
<dbReference type="SUPFAM" id="SSF55909">
    <property type="entry name" value="Pentein"/>
    <property type="match status" value="1"/>
</dbReference>
<keyword evidence="1" id="KW-0378">Hydrolase</keyword>
<dbReference type="PANTHER" id="PTHR47271:SF2">
    <property type="entry name" value="ARGININE DEIMINASE"/>
    <property type="match status" value="1"/>
</dbReference>
<accession>A0ABV8TUK0</accession>
<dbReference type="Pfam" id="PF19420">
    <property type="entry name" value="DDAH_eukar"/>
    <property type="match status" value="1"/>
</dbReference>
<proteinExistence type="predicted"/>
<evidence type="ECO:0000313" key="2">
    <source>
        <dbReference type="Proteomes" id="UP001595823"/>
    </source>
</evidence>
<gene>
    <name evidence="1" type="primary">ddaH</name>
    <name evidence="1" type="ORF">ACFPET_02830</name>
</gene>
<dbReference type="Proteomes" id="UP001595823">
    <property type="component" value="Unassembled WGS sequence"/>
</dbReference>
<dbReference type="RefSeq" id="WP_380617859.1">
    <property type="nucleotide sequence ID" value="NZ_JBHSDK010000002.1"/>
</dbReference>
<dbReference type="PANTHER" id="PTHR47271">
    <property type="entry name" value="ARGININE DEIMINASE"/>
    <property type="match status" value="1"/>
</dbReference>
<dbReference type="EC" id="3.5.3.18" evidence="1"/>
<organism evidence="1 2">
    <name type="scientific">Salininema proteolyticum</name>
    <dbReference type="NCBI Taxonomy" id="1607685"/>
    <lineage>
        <taxon>Bacteria</taxon>
        <taxon>Bacillati</taxon>
        <taxon>Actinomycetota</taxon>
        <taxon>Actinomycetes</taxon>
        <taxon>Glycomycetales</taxon>
        <taxon>Glycomycetaceae</taxon>
        <taxon>Salininema</taxon>
    </lineage>
</organism>
<dbReference type="NCBIfam" id="NF045659">
    <property type="entry name" value="DiMArgaseDdahMtb"/>
    <property type="match status" value="1"/>
</dbReference>
<evidence type="ECO:0000313" key="1">
    <source>
        <dbReference type="EMBL" id="MFC4334127.1"/>
    </source>
</evidence>
<dbReference type="Gene3D" id="3.75.10.10">
    <property type="entry name" value="L-arginine/glycine Amidinotransferase, Chain A"/>
    <property type="match status" value="1"/>
</dbReference>